<dbReference type="RefSeq" id="WP_251224223.1">
    <property type="nucleotide sequence ID" value="NZ_JAMBOL010000015.1"/>
</dbReference>
<evidence type="ECO:0000313" key="1">
    <source>
        <dbReference type="EMBL" id="MCM3715479.1"/>
    </source>
</evidence>
<sequence length="69" mass="8113">MDRTLELRFRNELGRTIAIRVLHPREDISGKSRIVNYLYTHLQKEKSKTLVSPFSAKTTWIQVYMVYGG</sequence>
<organism evidence="1 2">
    <name type="scientific">Halalkalibacter oceani</name>
    <dbReference type="NCBI Taxonomy" id="1653776"/>
    <lineage>
        <taxon>Bacteria</taxon>
        <taxon>Bacillati</taxon>
        <taxon>Bacillota</taxon>
        <taxon>Bacilli</taxon>
        <taxon>Bacillales</taxon>
        <taxon>Bacillaceae</taxon>
        <taxon>Halalkalibacter</taxon>
    </lineage>
</organism>
<protein>
    <submittedName>
        <fullName evidence="1">Uncharacterized protein</fullName>
    </submittedName>
</protein>
<dbReference type="AlphaFoldDB" id="A0A9X2DR01"/>
<keyword evidence="2" id="KW-1185">Reference proteome</keyword>
<dbReference type="Proteomes" id="UP001139179">
    <property type="component" value="Unassembled WGS sequence"/>
</dbReference>
<accession>A0A9X2DR01</accession>
<proteinExistence type="predicted"/>
<reference evidence="1" key="1">
    <citation type="submission" date="2022-05" db="EMBL/GenBank/DDBJ databases">
        <title>Comparative Genomics of Spacecraft Associated Microbes.</title>
        <authorList>
            <person name="Tran M.T."/>
            <person name="Wright A."/>
            <person name="Seuylemezian A."/>
            <person name="Eisen J."/>
            <person name="Coil D."/>
        </authorList>
    </citation>
    <scope>NUCLEOTIDE SEQUENCE</scope>
    <source>
        <strain evidence="1">214.1.1</strain>
    </source>
</reference>
<gene>
    <name evidence="1" type="ORF">M3202_15525</name>
</gene>
<comment type="caution">
    <text evidence="1">The sequence shown here is derived from an EMBL/GenBank/DDBJ whole genome shotgun (WGS) entry which is preliminary data.</text>
</comment>
<evidence type="ECO:0000313" key="2">
    <source>
        <dbReference type="Proteomes" id="UP001139179"/>
    </source>
</evidence>
<dbReference type="EMBL" id="JAMBOL010000015">
    <property type="protein sequence ID" value="MCM3715479.1"/>
    <property type="molecule type" value="Genomic_DNA"/>
</dbReference>
<name>A0A9X2DR01_9BACI</name>